<name>A0ABV2XEH1_9NOCA</name>
<evidence type="ECO:0000313" key="2">
    <source>
        <dbReference type="EMBL" id="MEU2124272.1"/>
    </source>
</evidence>
<dbReference type="Proteomes" id="UP001550535">
    <property type="component" value="Unassembled WGS sequence"/>
</dbReference>
<organism evidence="2 3">
    <name type="scientific">Nocardia niwae</name>
    <dbReference type="NCBI Taxonomy" id="626084"/>
    <lineage>
        <taxon>Bacteria</taxon>
        <taxon>Bacillati</taxon>
        <taxon>Actinomycetota</taxon>
        <taxon>Actinomycetes</taxon>
        <taxon>Mycobacteriales</taxon>
        <taxon>Nocardiaceae</taxon>
        <taxon>Nocardia</taxon>
    </lineage>
</organism>
<comment type="caution">
    <text evidence="2">The sequence shown here is derived from an EMBL/GenBank/DDBJ whole genome shotgun (WGS) entry which is preliminary data.</text>
</comment>
<reference evidence="2 3" key="1">
    <citation type="submission" date="2024-06" db="EMBL/GenBank/DDBJ databases">
        <title>The Natural Products Discovery Center: Release of the First 8490 Sequenced Strains for Exploring Actinobacteria Biosynthetic Diversity.</title>
        <authorList>
            <person name="Kalkreuter E."/>
            <person name="Kautsar S.A."/>
            <person name="Yang D."/>
            <person name="Bader C.D."/>
            <person name="Teijaro C.N."/>
            <person name="Fluegel L."/>
            <person name="Davis C.M."/>
            <person name="Simpson J.R."/>
            <person name="Lauterbach L."/>
            <person name="Steele A.D."/>
            <person name="Gui C."/>
            <person name="Meng S."/>
            <person name="Li G."/>
            <person name="Viehrig K."/>
            <person name="Ye F."/>
            <person name="Su P."/>
            <person name="Kiefer A.F."/>
            <person name="Nichols A."/>
            <person name="Cepeda A.J."/>
            <person name="Yan W."/>
            <person name="Fan B."/>
            <person name="Jiang Y."/>
            <person name="Adhikari A."/>
            <person name="Zheng C.-J."/>
            <person name="Schuster L."/>
            <person name="Cowan T.M."/>
            <person name="Smanski M.J."/>
            <person name="Chevrette M.G."/>
            <person name="De Carvalho L.P.S."/>
            <person name="Shen B."/>
        </authorList>
    </citation>
    <scope>NUCLEOTIDE SEQUENCE [LARGE SCALE GENOMIC DNA]</scope>
    <source>
        <strain evidence="2 3">NPDC019434</strain>
    </source>
</reference>
<accession>A0ABV2XEH1</accession>
<evidence type="ECO:0000313" key="3">
    <source>
        <dbReference type="Proteomes" id="UP001550535"/>
    </source>
</evidence>
<dbReference type="RefSeq" id="WP_063021068.1">
    <property type="nucleotide sequence ID" value="NZ_JBEYBM010000013.1"/>
</dbReference>
<feature type="compositionally biased region" description="Low complexity" evidence="1">
    <location>
        <begin position="24"/>
        <end position="49"/>
    </location>
</feature>
<sequence>MPFVDTEVTDDGVTRGQKARLIKGGSAARRARQGASDAAAAVARGRGAALTGERRMRRFRPEPAHPGALA</sequence>
<dbReference type="EMBL" id="JBEYBR010000055">
    <property type="protein sequence ID" value="MEU2124272.1"/>
    <property type="molecule type" value="Genomic_DNA"/>
</dbReference>
<gene>
    <name evidence="2" type="ORF">ABZ507_20875</name>
</gene>
<feature type="region of interest" description="Disordered" evidence="1">
    <location>
        <begin position="1"/>
        <end position="70"/>
    </location>
</feature>
<proteinExistence type="predicted"/>
<evidence type="ECO:0000256" key="1">
    <source>
        <dbReference type="SAM" id="MobiDB-lite"/>
    </source>
</evidence>
<keyword evidence="3" id="KW-1185">Reference proteome</keyword>
<protein>
    <submittedName>
        <fullName evidence="2">Uncharacterized protein</fullName>
    </submittedName>
</protein>